<protein>
    <submittedName>
        <fullName evidence="1">BREX-3 system phosphatase PglZ</fullName>
    </submittedName>
</protein>
<evidence type="ECO:0000313" key="2">
    <source>
        <dbReference type="Proteomes" id="UP001595882"/>
    </source>
</evidence>
<comment type="caution">
    <text evidence="1">The sequence shown here is derived from an EMBL/GenBank/DDBJ whole genome shotgun (WGS) entry which is preliminary data.</text>
</comment>
<sequence>MSSWREEILYIFEKPLSPLYIVSDPDGLLNDEKVLTVFQEKNIAVVDIQDTISFRYIFETKYRTVLKNREVSLIVRTDKDNLNSIPYDLLRTGSKHNIGLSSIFPKLSYPVIKKLNITDIDALYTVYGQYQGSTSNNDTIDFLLKKVYKVHLNTIENTTDFMKFLLSYHYRGKHIPKDFVLYVIKEINQIEELTSIPVKQLVQSSRFFYSYLQAEWHDYINQLRKEQDVIKDPISSNFYYHAVHPFSDPDVRRLLNDLFLENKLQPIKGFNKEELPIWVRPGIVVDECADRVEKFNHFLEKLNEELNNTSTYKTWTSIAKLYGELSYLYHQIANELNEDMHQRFNDLSHTMNQNFEAWMFEKYATLYNIPYYPNPVMVDRIPHYLEGVQRDKLALIVLDGMNFTQWSQIKQSLFKHEFQVEESGVFAWVPTLTSVSRQAIFSGKMPMMFSDSIHTTNKEEKLWKTFWEDRGIPKQNVSYQRALGQGTFEINQIEALTNKNITVAGLVVDTVDALTHGAIQGHKGMAAELDVWLQNGYLLNLLNGLSEAGFSIFITSDHGNTECQGIGRISDGVLVQSKGERVRIYNDKTIRDERANEYSLLKWPNIGLPEGMNILLANEDKAFIPNGEQAVSHGSISLKEVIVPFVEVIPINKQ</sequence>
<dbReference type="SUPFAM" id="SSF53649">
    <property type="entry name" value="Alkaline phosphatase-like"/>
    <property type="match status" value="1"/>
</dbReference>
<dbReference type="Gene3D" id="3.40.720.10">
    <property type="entry name" value="Alkaline Phosphatase, subunit A"/>
    <property type="match status" value="1"/>
</dbReference>
<proteinExistence type="predicted"/>
<keyword evidence="2" id="KW-1185">Reference proteome</keyword>
<dbReference type="RefSeq" id="WP_390249923.1">
    <property type="nucleotide sequence ID" value="NZ_JBHSDT010000004.1"/>
</dbReference>
<accession>A0ABV8WSF9</accession>
<dbReference type="EMBL" id="JBHSDT010000004">
    <property type="protein sequence ID" value="MFC4402379.1"/>
    <property type="molecule type" value="Genomic_DNA"/>
</dbReference>
<dbReference type="NCBIfam" id="NF033449">
    <property type="entry name" value="BREX_PglZ_3"/>
    <property type="match status" value="1"/>
</dbReference>
<gene>
    <name evidence="1" type="primary">pglZ</name>
    <name evidence="1" type="ORF">ACFOY7_04780</name>
</gene>
<dbReference type="Pfam" id="PF08665">
    <property type="entry name" value="PglZ"/>
    <property type="match status" value="1"/>
</dbReference>
<reference evidence="2" key="1">
    <citation type="journal article" date="2019" name="Int. J. Syst. Evol. Microbiol.">
        <title>The Global Catalogue of Microorganisms (GCM) 10K type strain sequencing project: providing services to taxonomists for standard genome sequencing and annotation.</title>
        <authorList>
            <consortium name="The Broad Institute Genomics Platform"/>
            <consortium name="The Broad Institute Genome Sequencing Center for Infectious Disease"/>
            <person name="Wu L."/>
            <person name="Ma J."/>
        </authorList>
    </citation>
    <scope>NUCLEOTIDE SEQUENCE [LARGE SCALE GENOMIC DNA]</scope>
    <source>
        <strain evidence="2">CCUG 37865</strain>
    </source>
</reference>
<evidence type="ECO:0000313" key="1">
    <source>
        <dbReference type="EMBL" id="MFC4402379.1"/>
    </source>
</evidence>
<dbReference type="InterPro" id="IPR017850">
    <property type="entry name" value="Alkaline_phosphatase_core_sf"/>
</dbReference>
<organism evidence="1 2">
    <name type="scientific">Gracilibacillus xinjiangensis</name>
    <dbReference type="NCBI Taxonomy" id="1193282"/>
    <lineage>
        <taxon>Bacteria</taxon>
        <taxon>Bacillati</taxon>
        <taxon>Bacillota</taxon>
        <taxon>Bacilli</taxon>
        <taxon>Bacillales</taxon>
        <taxon>Bacillaceae</taxon>
        <taxon>Gracilibacillus</taxon>
    </lineage>
</organism>
<dbReference type="Proteomes" id="UP001595882">
    <property type="component" value="Unassembled WGS sequence"/>
</dbReference>
<name>A0ABV8WSF9_9BACI</name>